<dbReference type="AlphaFoldDB" id="A0A7W6IPW8"/>
<dbReference type="GO" id="GO:0005737">
    <property type="term" value="C:cytoplasm"/>
    <property type="evidence" value="ECO:0007669"/>
    <property type="project" value="TreeGrafter"/>
</dbReference>
<evidence type="ECO:0000259" key="1">
    <source>
        <dbReference type="Pfam" id="PF01182"/>
    </source>
</evidence>
<dbReference type="GO" id="GO:0019262">
    <property type="term" value="P:N-acetylneuraminate catabolic process"/>
    <property type="evidence" value="ECO:0007669"/>
    <property type="project" value="TreeGrafter"/>
</dbReference>
<feature type="domain" description="Glucosamine/galactosamine-6-phosphate isomerase" evidence="1">
    <location>
        <begin position="8"/>
        <end position="229"/>
    </location>
</feature>
<keyword evidence="2" id="KW-0378">Hydrolase</keyword>
<dbReference type="GO" id="GO:0005975">
    <property type="term" value="P:carbohydrate metabolic process"/>
    <property type="evidence" value="ECO:0007669"/>
    <property type="project" value="InterPro"/>
</dbReference>
<dbReference type="Pfam" id="PF01182">
    <property type="entry name" value="Glucosamine_iso"/>
    <property type="match status" value="1"/>
</dbReference>
<dbReference type="InterPro" id="IPR006148">
    <property type="entry name" value="Glc/Gal-6P_isomerase"/>
</dbReference>
<gene>
    <name evidence="2" type="ORF">GGR20_003273</name>
</gene>
<dbReference type="GO" id="GO:0006046">
    <property type="term" value="P:N-acetylglucosamine catabolic process"/>
    <property type="evidence" value="ECO:0007669"/>
    <property type="project" value="TreeGrafter"/>
</dbReference>
<dbReference type="CDD" id="cd01399">
    <property type="entry name" value="GlcN6P_deaminase"/>
    <property type="match status" value="1"/>
</dbReference>
<dbReference type="RefSeq" id="WP_338084935.1">
    <property type="nucleotide sequence ID" value="NZ_JACIEW010000009.1"/>
</dbReference>
<protein>
    <submittedName>
        <fullName evidence="2">Glucosamine-6-phosphate deaminase</fullName>
        <ecNumber evidence="2">3.5.99.6</ecNumber>
    </submittedName>
</protein>
<dbReference type="InterPro" id="IPR004547">
    <property type="entry name" value="Glucosamine6P_isomerase"/>
</dbReference>
<dbReference type="SUPFAM" id="SSF100950">
    <property type="entry name" value="NagB/RpiA/CoA transferase-like"/>
    <property type="match status" value="1"/>
</dbReference>
<evidence type="ECO:0000313" key="3">
    <source>
        <dbReference type="Proteomes" id="UP000547011"/>
    </source>
</evidence>
<evidence type="ECO:0000313" key="2">
    <source>
        <dbReference type="EMBL" id="MBB4053611.1"/>
    </source>
</evidence>
<dbReference type="EMBL" id="JACIEW010000009">
    <property type="protein sequence ID" value="MBB4053611.1"/>
    <property type="molecule type" value="Genomic_DNA"/>
</dbReference>
<accession>A0A7W6IPW8</accession>
<dbReference type="Gene3D" id="3.40.50.1360">
    <property type="match status" value="1"/>
</dbReference>
<keyword evidence="3" id="KW-1185">Reference proteome</keyword>
<dbReference type="GO" id="GO:0004342">
    <property type="term" value="F:glucosamine-6-phosphate deaminase activity"/>
    <property type="evidence" value="ECO:0007669"/>
    <property type="project" value="UniProtKB-EC"/>
</dbReference>
<dbReference type="InterPro" id="IPR037171">
    <property type="entry name" value="NagB/RpiA_transferase-like"/>
</dbReference>
<dbReference type="PANTHER" id="PTHR11280">
    <property type="entry name" value="GLUCOSAMINE-6-PHOSPHATE ISOMERASE"/>
    <property type="match status" value="1"/>
</dbReference>
<dbReference type="Proteomes" id="UP000547011">
    <property type="component" value="Unassembled WGS sequence"/>
</dbReference>
<dbReference type="EC" id="3.5.99.6" evidence="2"/>
<organism evidence="2 3">
    <name type="scientific">Devosia subaequoris</name>
    <dbReference type="NCBI Taxonomy" id="395930"/>
    <lineage>
        <taxon>Bacteria</taxon>
        <taxon>Pseudomonadati</taxon>
        <taxon>Pseudomonadota</taxon>
        <taxon>Alphaproteobacteria</taxon>
        <taxon>Hyphomicrobiales</taxon>
        <taxon>Devosiaceae</taxon>
        <taxon>Devosia</taxon>
    </lineage>
</organism>
<reference evidence="2 3" key="1">
    <citation type="submission" date="2020-08" db="EMBL/GenBank/DDBJ databases">
        <title>Genomic Encyclopedia of Type Strains, Phase IV (KMG-IV): sequencing the most valuable type-strain genomes for metagenomic binning, comparative biology and taxonomic classification.</title>
        <authorList>
            <person name="Goeker M."/>
        </authorList>
    </citation>
    <scope>NUCLEOTIDE SEQUENCE [LARGE SCALE GENOMIC DNA]</scope>
    <source>
        <strain evidence="2 3">DSM 23447</strain>
    </source>
</reference>
<dbReference type="GO" id="GO:0042802">
    <property type="term" value="F:identical protein binding"/>
    <property type="evidence" value="ECO:0007669"/>
    <property type="project" value="TreeGrafter"/>
</dbReference>
<proteinExistence type="predicted"/>
<dbReference type="PANTHER" id="PTHR11280:SF6">
    <property type="entry name" value="GLUCOSAMINE-6-PHOSPHATE ISOMERASE NAGB"/>
    <property type="match status" value="1"/>
</dbReference>
<dbReference type="GO" id="GO:0006043">
    <property type="term" value="P:glucosamine catabolic process"/>
    <property type="evidence" value="ECO:0007669"/>
    <property type="project" value="TreeGrafter"/>
</dbReference>
<sequence length="249" mass="26767">MRIHIHDSTESMAQSAAAEGIATIQAALAERGEANVILATGASQFGVLEVLVKSDIDFSKIRAFHLDEYIGLPLSHPASFRRYLTERVIAKVPAFKEFTLIDGEAADIDAEIARVSALIAQSPIDVCFAGIGENGHLAFNDPPADFETEAPYINVELDAACRQQQYGEGWFESLDAVPRRAVSMSVRQILKSKSIILTVPDARKAEAVARCLEGPVDIMAPASIVQTHASTSVHLDKAAASKLKNTAPT</sequence>
<name>A0A7W6IPW8_9HYPH</name>
<comment type="caution">
    <text evidence="2">The sequence shown here is derived from an EMBL/GenBank/DDBJ whole genome shotgun (WGS) entry which is preliminary data.</text>
</comment>